<name>A0A0F9UL07_9ZZZZ</name>
<evidence type="ECO:0000313" key="1">
    <source>
        <dbReference type="EMBL" id="KKN92319.1"/>
    </source>
</evidence>
<reference evidence="1" key="1">
    <citation type="journal article" date="2015" name="Nature">
        <title>Complex archaea that bridge the gap between prokaryotes and eukaryotes.</title>
        <authorList>
            <person name="Spang A."/>
            <person name="Saw J.H."/>
            <person name="Jorgensen S.L."/>
            <person name="Zaremba-Niedzwiedzka K."/>
            <person name="Martijn J."/>
            <person name="Lind A.E."/>
            <person name="van Eijk R."/>
            <person name="Schleper C."/>
            <person name="Guy L."/>
            <person name="Ettema T.J."/>
        </authorList>
    </citation>
    <scope>NUCLEOTIDE SEQUENCE</scope>
</reference>
<dbReference type="EMBL" id="LAZR01000095">
    <property type="protein sequence ID" value="KKN92319.1"/>
    <property type="molecule type" value="Genomic_DNA"/>
</dbReference>
<gene>
    <name evidence="1" type="ORF">LCGC14_0208100</name>
</gene>
<proteinExistence type="predicted"/>
<sequence length="79" mass="8691">MGDINKYEVPPGYNHKATSENFNGAEKVVIYYSSKLGNYLVVIHSKLNEDVDEAGVFLNATQLELVVHAGTDVLHDAKV</sequence>
<protein>
    <submittedName>
        <fullName evidence="1">Uncharacterized protein</fullName>
    </submittedName>
</protein>
<comment type="caution">
    <text evidence="1">The sequence shown here is derived from an EMBL/GenBank/DDBJ whole genome shotgun (WGS) entry which is preliminary data.</text>
</comment>
<dbReference type="AlphaFoldDB" id="A0A0F9UL07"/>
<organism evidence="1">
    <name type="scientific">marine sediment metagenome</name>
    <dbReference type="NCBI Taxonomy" id="412755"/>
    <lineage>
        <taxon>unclassified sequences</taxon>
        <taxon>metagenomes</taxon>
        <taxon>ecological metagenomes</taxon>
    </lineage>
</organism>
<accession>A0A0F9UL07</accession>